<dbReference type="PATRIC" id="fig|1121362.3.peg.2418"/>
<keyword evidence="2 5" id="KW-0575">Peroxidase</keyword>
<evidence type="ECO:0000256" key="4">
    <source>
        <dbReference type="PIRSR" id="PIRSR000303-1"/>
    </source>
</evidence>
<dbReference type="STRING" id="1121362.A605_11915"/>
<dbReference type="PRINTS" id="PR01011">
    <property type="entry name" value="GLUTPROXDASE"/>
</dbReference>
<dbReference type="SUPFAM" id="SSF52833">
    <property type="entry name" value="Thioredoxin-like"/>
    <property type="match status" value="1"/>
</dbReference>
<dbReference type="Pfam" id="PF00255">
    <property type="entry name" value="GSHPx"/>
    <property type="match status" value="1"/>
</dbReference>
<name>M1N087_9CORY</name>
<evidence type="ECO:0000256" key="1">
    <source>
        <dbReference type="ARBA" id="ARBA00006926"/>
    </source>
</evidence>
<dbReference type="EMBL" id="CP003697">
    <property type="protein sequence ID" value="AGF73379.1"/>
    <property type="molecule type" value="Genomic_DNA"/>
</dbReference>
<dbReference type="PANTHER" id="PTHR11592:SF78">
    <property type="entry name" value="GLUTATHIONE PEROXIDASE"/>
    <property type="match status" value="1"/>
</dbReference>
<dbReference type="AlphaFoldDB" id="M1N087"/>
<proteinExistence type="inferred from homology"/>
<evidence type="ECO:0000256" key="5">
    <source>
        <dbReference type="RuleBase" id="RU000499"/>
    </source>
</evidence>
<dbReference type="KEGG" id="chn:A605_11915"/>
<dbReference type="CDD" id="cd00340">
    <property type="entry name" value="GSH_Peroxidase"/>
    <property type="match status" value="1"/>
</dbReference>
<evidence type="ECO:0000313" key="7">
    <source>
        <dbReference type="Proteomes" id="UP000011723"/>
    </source>
</evidence>
<dbReference type="Gene3D" id="3.40.30.10">
    <property type="entry name" value="Glutaredoxin"/>
    <property type="match status" value="1"/>
</dbReference>
<dbReference type="OrthoDB" id="9785502at2"/>
<reference evidence="6 7" key="1">
    <citation type="journal article" date="2012" name="Stand. Genomic Sci.">
        <title>Genome sequence of the halotolerant bacterium Corynebacterium halotolerans type strain YIM 70093(T) (= DSM 44683(T)).</title>
        <authorList>
            <person name="Ruckert C."/>
            <person name="Albersmeier A."/>
            <person name="Al-Dilaimi A."/>
            <person name="Niehaus K."/>
            <person name="Szczepanowski R."/>
            <person name="Kalinowski J."/>
        </authorList>
    </citation>
    <scope>NUCLEOTIDE SEQUENCE [LARGE SCALE GENOMIC DNA]</scope>
    <source>
        <strain evidence="6">YIM 70093</strain>
    </source>
</reference>
<protein>
    <recommendedName>
        <fullName evidence="5">Glutathione peroxidase</fullName>
    </recommendedName>
</protein>
<dbReference type="PIRSF" id="PIRSF000303">
    <property type="entry name" value="Glutathion_perox"/>
    <property type="match status" value="1"/>
</dbReference>
<dbReference type="eggNOG" id="COG0386">
    <property type="taxonomic scope" value="Bacteria"/>
</dbReference>
<dbReference type="InterPro" id="IPR029759">
    <property type="entry name" value="GPX_AS"/>
</dbReference>
<dbReference type="FunFam" id="3.40.30.10:FF:000010">
    <property type="entry name" value="Glutathione peroxidase"/>
    <property type="match status" value="1"/>
</dbReference>
<dbReference type="Proteomes" id="UP000011723">
    <property type="component" value="Chromosome"/>
</dbReference>
<accession>M1N087</accession>
<dbReference type="GO" id="GO:0034599">
    <property type="term" value="P:cellular response to oxidative stress"/>
    <property type="evidence" value="ECO:0007669"/>
    <property type="project" value="TreeGrafter"/>
</dbReference>
<comment type="similarity">
    <text evidence="1 5">Belongs to the glutathione peroxidase family.</text>
</comment>
<evidence type="ECO:0000313" key="6">
    <source>
        <dbReference type="EMBL" id="AGF73379.1"/>
    </source>
</evidence>
<keyword evidence="7" id="KW-1185">Reference proteome</keyword>
<dbReference type="HOGENOM" id="CLU_029507_1_2_11"/>
<organism evidence="6 7">
    <name type="scientific">Corynebacterium halotolerans YIM 70093 = DSM 44683</name>
    <dbReference type="NCBI Taxonomy" id="1121362"/>
    <lineage>
        <taxon>Bacteria</taxon>
        <taxon>Bacillati</taxon>
        <taxon>Actinomycetota</taxon>
        <taxon>Actinomycetes</taxon>
        <taxon>Mycobacteriales</taxon>
        <taxon>Corynebacteriaceae</taxon>
        <taxon>Corynebacterium</taxon>
    </lineage>
</organism>
<dbReference type="InterPro" id="IPR000889">
    <property type="entry name" value="Glutathione_peroxidase"/>
</dbReference>
<gene>
    <name evidence="6" type="ORF">A605_11915</name>
</gene>
<evidence type="ECO:0000256" key="3">
    <source>
        <dbReference type="ARBA" id="ARBA00023002"/>
    </source>
</evidence>
<sequence>MTDTALTDIQLNLNDATDTTLGDLAPGKLVLIVNTASECGFTPQYEGLQKLQDTYSDRGFTVLGVPCNQFGGQEPGTDEEIKEFCSSSFSVTFPLLSKVEVNGTGAHPLFRQLTAIADAEGEGGDVKWNFEKFLVAPDGEVLGRFRSRTEPQDPQLVELIEENLPG</sequence>
<dbReference type="InterPro" id="IPR036249">
    <property type="entry name" value="Thioredoxin-like_sf"/>
</dbReference>
<feature type="active site" evidence="4">
    <location>
        <position position="39"/>
    </location>
</feature>
<dbReference type="PROSITE" id="PS00460">
    <property type="entry name" value="GLUTATHIONE_PEROXID_1"/>
    <property type="match status" value="1"/>
</dbReference>
<dbReference type="RefSeq" id="WP_015401794.1">
    <property type="nucleotide sequence ID" value="NC_020302.1"/>
</dbReference>
<keyword evidence="3 5" id="KW-0560">Oxidoreductase</keyword>
<evidence type="ECO:0000256" key="2">
    <source>
        <dbReference type="ARBA" id="ARBA00022559"/>
    </source>
</evidence>
<dbReference type="PANTHER" id="PTHR11592">
    <property type="entry name" value="GLUTATHIONE PEROXIDASE"/>
    <property type="match status" value="1"/>
</dbReference>
<dbReference type="GO" id="GO:0004601">
    <property type="term" value="F:peroxidase activity"/>
    <property type="evidence" value="ECO:0007669"/>
    <property type="project" value="UniProtKB-KW"/>
</dbReference>
<dbReference type="PROSITE" id="PS51355">
    <property type="entry name" value="GLUTATHIONE_PEROXID_3"/>
    <property type="match status" value="1"/>
</dbReference>